<keyword evidence="3" id="KW-0813">Transport</keyword>
<dbReference type="OrthoDB" id="2186857at2759"/>
<proteinExistence type="inferred from homology"/>
<dbReference type="GO" id="GO:0015031">
    <property type="term" value="P:protein transport"/>
    <property type="evidence" value="ECO:0007669"/>
    <property type="project" value="UniProtKB-KW"/>
</dbReference>
<dbReference type="SUPFAM" id="SSF64356">
    <property type="entry name" value="SNARE-like"/>
    <property type="match status" value="1"/>
</dbReference>
<evidence type="ECO:0000256" key="2">
    <source>
        <dbReference type="ARBA" id="ARBA00006972"/>
    </source>
</evidence>
<dbReference type="InterPro" id="IPR016635">
    <property type="entry name" value="AP_complex_ssu"/>
</dbReference>
<evidence type="ECO:0000256" key="3">
    <source>
        <dbReference type="ARBA" id="ARBA00022448"/>
    </source>
</evidence>
<dbReference type="PANTHER" id="PTHR11753">
    <property type="entry name" value="ADAPTOR COMPLEXES SMALL SUBUNIT FAMILY"/>
    <property type="match status" value="1"/>
</dbReference>
<dbReference type="Proteomes" id="UP000053780">
    <property type="component" value="Unassembled WGS sequence"/>
</dbReference>
<protein>
    <submittedName>
        <fullName evidence="7">Clathrin coat assembly protein ap19</fullName>
    </submittedName>
</protein>
<accession>T0MF27</accession>
<evidence type="ECO:0000256" key="4">
    <source>
        <dbReference type="ARBA" id="ARBA00022927"/>
    </source>
</evidence>
<dbReference type="VEuPathDB" id="MicrosporidiaDB:NAPIS_ORF02754"/>
<reference evidence="7 8" key="1">
    <citation type="journal article" date="2013" name="BMC Genomics">
        <title>Genome sequencing and comparative genomics of honey bee microsporidia, Nosema apis reveal novel insights into host-parasite interactions.</title>
        <authorList>
            <person name="Chen Yp."/>
            <person name="Pettis J.S."/>
            <person name="Zhao Y."/>
            <person name="Liu X."/>
            <person name="Tallon L.J."/>
            <person name="Sadzewicz L.D."/>
            <person name="Li R."/>
            <person name="Zheng H."/>
            <person name="Huang S."/>
            <person name="Zhang X."/>
            <person name="Hamilton M.C."/>
            <person name="Pernal S.F."/>
            <person name="Melathopoulos A.P."/>
            <person name="Yan X."/>
            <person name="Evans J.D."/>
        </authorList>
    </citation>
    <scope>NUCLEOTIDE SEQUENCE [LARGE SCALE GENOMIC DNA]</scope>
    <source>
        <strain evidence="7 8">BRL 01</strain>
    </source>
</reference>
<dbReference type="AlphaFoldDB" id="T0MF27"/>
<dbReference type="Gene3D" id="3.30.450.60">
    <property type="match status" value="1"/>
</dbReference>
<dbReference type="InterPro" id="IPR011012">
    <property type="entry name" value="Longin-like_dom_sf"/>
</dbReference>
<keyword evidence="4" id="KW-0653">Protein transport</keyword>
<keyword evidence="8" id="KW-1185">Reference proteome</keyword>
<dbReference type="HOGENOM" id="CLU_160147_0_0_1"/>
<comment type="subcellular location">
    <subcellularLocation>
        <location evidence="1">Endomembrane system</location>
    </subcellularLocation>
</comment>
<dbReference type="InterPro" id="IPR022775">
    <property type="entry name" value="AP_mu_sigma_su"/>
</dbReference>
<evidence type="ECO:0000313" key="7">
    <source>
        <dbReference type="EMBL" id="EQB59680.1"/>
    </source>
</evidence>
<comment type="similarity">
    <text evidence="2">Belongs to the adaptor complexes small subunit family.</text>
</comment>
<dbReference type="GO" id="GO:0012505">
    <property type="term" value="C:endomembrane system"/>
    <property type="evidence" value="ECO:0007669"/>
    <property type="project" value="UniProtKB-SubCell"/>
</dbReference>
<dbReference type="Pfam" id="PF01217">
    <property type="entry name" value="Clat_adaptor_s"/>
    <property type="match status" value="1"/>
</dbReference>
<evidence type="ECO:0000259" key="6">
    <source>
        <dbReference type="Pfam" id="PF01217"/>
    </source>
</evidence>
<feature type="domain" description="AP complex mu/sigma subunit" evidence="6">
    <location>
        <begin position="1"/>
        <end position="113"/>
    </location>
</feature>
<gene>
    <name evidence="7" type="ORF">NAPIS_ORF02754</name>
</gene>
<evidence type="ECO:0000313" key="8">
    <source>
        <dbReference type="Proteomes" id="UP000053780"/>
    </source>
</evidence>
<evidence type="ECO:0000256" key="1">
    <source>
        <dbReference type="ARBA" id="ARBA00004308"/>
    </source>
</evidence>
<evidence type="ECO:0000256" key="5">
    <source>
        <dbReference type="ARBA" id="ARBA00023136"/>
    </source>
</evidence>
<name>T0MF27_9MICR</name>
<keyword evidence="5" id="KW-0472">Membrane</keyword>
<organism evidence="7 8">
    <name type="scientific">Vairimorpha apis BRL 01</name>
    <dbReference type="NCBI Taxonomy" id="1037528"/>
    <lineage>
        <taxon>Eukaryota</taxon>
        <taxon>Fungi</taxon>
        <taxon>Fungi incertae sedis</taxon>
        <taxon>Microsporidia</taxon>
        <taxon>Nosematidae</taxon>
        <taxon>Vairimorpha</taxon>
    </lineage>
</organism>
<dbReference type="EMBL" id="KE647379">
    <property type="protein sequence ID" value="EQB59680.1"/>
    <property type="molecule type" value="Genomic_DNA"/>
</dbReference>
<sequence>MIQKIIIFNEKQEIRLKRIYCKVMNNEEIKKKVLKEKDCNIVDNIIFKKYSNLYVCFVVANENELYILGLIDLFMELLAKTFSPLTEINFIYQFSTVYNVLDKIIVGGYVVDTKF</sequence>